<evidence type="ECO:0000313" key="3">
    <source>
        <dbReference type="Proteomes" id="UP000317557"/>
    </source>
</evidence>
<name>A0A521EEK1_9BACT</name>
<feature type="compositionally biased region" description="Basic and acidic residues" evidence="1">
    <location>
        <begin position="461"/>
        <end position="484"/>
    </location>
</feature>
<feature type="compositionally biased region" description="Polar residues" evidence="1">
    <location>
        <begin position="8"/>
        <end position="21"/>
    </location>
</feature>
<feature type="compositionally biased region" description="Polar residues" evidence="1">
    <location>
        <begin position="307"/>
        <end position="318"/>
    </location>
</feature>
<gene>
    <name evidence="2" type="ORF">SAMN06265219_111108</name>
</gene>
<dbReference type="AlphaFoldDB" id="A0A521EEK1"/>
<reference evidence="2 3" key="1">
    <citation type="submission" date="2017-05" db="EMBL/GenBank/DDBJ databases">
        <authorList>
            <person name="Varghese N."/>
            <person name="Submissions S."/>
        </authorList>
    </citation>
    <scope>NUCLEOTIDE SEQUENCE [LARGE SCALE GENOMIC DNA]</scope>
    <source>
        <strain evidence="2 3">DSM 21985</strain>
    </source>
</reference>
<dbReference type="RefSeq" id="WP_142455102.1">
    <property type="nucleotide sequence ID" value="NZ_FXTP01000011.1"/>
</dbReference>
<feature type="region of interest" description="Disordered" evidence="1">
    <location>
        <begin position="669"/>
        <end position="713"/>
    </location>
</feature>
<feature type="compositionally biased region" description="Polar residues" evidence="1">
    <location>
        <begin position="704"/>
        <end position="713"/>
    </location>
</feature>
<feature type="compositionally biased region" description="Gly residues" evidence="1">
    <location>
        <begin position="684"/>
        <end position="696"/>
    </location>
</feature>
<evidence type="ECO:0008006" key="4">
    <source>
        <dbReference type="Google" id="ProtNLM"/>
    </source>
</evidence>
<feature type="compositionally biased region" description="Polar residues" evidence="1">
    <location>
        <begin position="342"/>
        <end position="357"/>
    </location>
</feature>
<dbReference type="Proteomes" id="UP000317557">
    <property type="component" value="Unassembled WGS sequence"/>
</dbReference>
<feature type="compositionally biased region" description="Basic and acidic residues" evidence="1">
    <location>
        <begin position="172"/>
        <end position="188"/>
    </location>
</feature>
<feature type="compositionally biased region" description="Low complexity" evidence="1">
    <location>
        <begin position="294"/>
        <end position="305"/>
    </location>
</feature>
<dbReference type="OrthoDB" id="1525270at2"/>
<feature type="compositionally biased region" description="Basic and acidic residues" evidence="1">
    <location>
        <begin position="131"/>
        <end position="140"/>
    </location>
</feature>
<organism evidence="2 3">
    <name type="scientific">Gracilimonas mengyeensis</name>
    <dbReference type="NCBI Taxonomy" id="1302730"/>
    <lineage>
        <taxon>Bacteria</taxon>
        <taxon>Pseudomonadati</taxon>
        <taxon>Balneolota</taxon>
        <taxon>Balneolia</taxon>
        <taxon>Balneolales</taxon>
        <taxon>Balneolaceae</taxon>
        <taxon>Gracilimonas</taxon>
    </lineage>
</organism>
<feature type="compositionally biased region" description="Low complexity" evidence="1">
    <location>
        <begin position="495"/>
        <end position="504"/>
    </location>
</feature>
<feature type="compositionally biased region" description="Low complexity" evidence="1">
    <location>
        <begin position="323"/>
        <end position="341"/>
    </location>
</feature>
<evidence type="ECO:0000256" key="1">
    <source>
        <dbReference type="SAM" id="MobiDB-lite"/>
    </source>
</evidence>
<accession>A0A521EEK1</accession>
<feature type="compositionally biased region" description="Polar residues" evidence="1">
    <location>
        <begin position="438"/>
        <end position="452"/>
    </location>
</feature>
<dbReference type="EMBL" id="FXTP01000011">
    <property type="protein sequence ID" value="SMO81600.1"/>
    <property type="molecule type" value="Genomic_DNA"/>
</dbReference>
<feature type="compositionally biased region" description="Polar residues" evidence="1">
    <location>
        <begin position="221"/>
        <end position="240"/>
    </location>
</feature>
<keyword evidence="3" id="KW-1185">Reference proteome</keyword>
<feature type="compositionally biased region" description="Polar residues" evidence="1">
    <location>
        <begin position="53"/>
        <end position="62"/>
    </location>
</feature>
<proteinExistence type="predicted"/>
<feature type="region of interest" description="Disordered" evidence="1">
    <location>
        <begin position="492"/>
        <end position="511"/>
    </location>
</feature>
<sequence>MIKDVLNSIANSKNAGESSLTGKAKGVTNEDPKTSFFGKMLQALQAEEGEGNNGKQSEGSLLNNANTNTTADGEAKHALVNNENKTAETPALQADGNEEESVSPEAAIATAEGESALAEDKATLSLVKSATNKEETKGEGEQGELTESPIKLTVLKTTESEKGTVTTPSDNTAEKASGENIETRENDIKPANATPLATENGKLAGLNNELGVQEITEESTTKNSVAKTTSSGAEDSQQIKVNAEGKEVAGLQASEKPALDPVKINQTQTTETSNSSAGLGAQQDKAKQEVGNVASPKQASAPAASTMVESGTSTPLSNEENKTGTQNAAAQTATTATTGTTVPASESQPTGTDQKQTVPADAPEKTENIEESTGQGRSERTQQERNASPFVRRAGIPQQSDSPVLKGTDQTGNTEEANTRKQAVANARAAREGDAGINIQQMATQKAGQKNSELAAGFEMSKFRDLQEKRKGGNQESEVRHPLTNERLAAITNTSEGGSSSSSGQRQSPMYTSATEWLRLQNSGQYSSTSASNQEMFFKEQMTDAIEQKDSTQKEQVQANFGHNRLADLAIPNNMLRRSVLPGLTAAVQKAAQNEGGTGAGWQKHSFDMDDGSKIDLSTRNVDGVMQVKLASSSIELTRLLQQYGEEIKEHLEKECELNIDLQFEGKDDQQTSGFAGDSSSNGAGQGRGLNNGNGGSNRISNQQADHNLQQSVRKFGYNRMEWTA</sequence>
<feature type="compositionally biased region" description="Polar residues" evidence="1">
    <location>
        <begin position="671"/>
        <end position="681"/>
    </location>
</feature>
<evidence type="ECO:0000313" key="2">
    <source>
        <dbReference type="EMBL" id="SMO81600.1"/>
    </source>
</evidence>
<protein>
    <recommendedName>
        <fullName evidence="4">Hook-length control protein FliK</fullName>
    </recommendedName>
</protein>
<feature type="compositionally biased region" description="Low complexity" evidence="1">
    <location>
        <begin position="265"/>
        <end position="276"/>
    </location>
</feature>
<feature type="region of interest" description="Disordered" evidence="1">
    <location>
        <begin position="1"/>
        <end position="485"/>
    </location>
</feature>
<feature type="compositionally biased region" description="Polar residues" evidence="1">
    <location>
        <begin position="397"/>
        <end position="416"/>
    </location>
</feature>